<dbReference type="OrthoDB" id="5502466at2"/>
<dbReference type="RefSeq" id="WP_089837340.1">
    <property type="nucleotide sequence ID" value="NZ_FNBN01000010.1"/>
</dbReference>
<dbReference type="AlphaFoldDB" id="A0A1G8AY57"/>
<organism evidence="2 3">
    <name type="scientific">Chitinophaga filiformis</name>
    <name type="common">Myxococcus filiformis</name>
    <name type="synonym">Flexibacter filiformis</name>
    <dbReference type="NCBI Taxonomy" id="104663"/>
    <lineage>
        <taxon>Bacteria</taxon>
        <taxon>Pseudomonadati</taxon>
        <taxon>Bacteroidota</taxon>
        <taxon>Chitinophagia</taxon>
        <taxon>Chitinophagales</taxon>
        <taxon>Chitinophagaceae</taxon>
        <taxon>Chitinophaga</taxon>
    </lineage>
</organism>
<proteinExistence type="predicted"/>
<evidence type="ECO:0000313" key="2">
    <source>
        <dbReference type="EMBL" id="SDH25784.1"/>
    </source>
</evidence>
<evidence type="ECO:0000256" key="1">
    <source>
        <dbReference type="SAM" id="Coils"/>
    </source>
</evidence>
<protein>
    <submittedName>
        <fullName evidence="2">Uncharacterized protein</fullName>
    </submittedName>
</protein>
<dbReference type="Proteomes" id="UP000199045">
    <property type="component" value="Unassembled WGS sequence"/>
</dbReference>
<dbReference type="STRING" id="104663.SAMN04488121_11033"/>
<dbReference type="EMBL" id="FNBN01000010">
    <property type="protein sequence ID" value="SDH25784.1"/>
    <property type="molecule type" value="Genomic_DNA"/>
</dbReference>
<name>A0A1G8AY57_CHIFI</name>
<accession>A0A1G8AY57</accession>
<reference evidence="3" key="1">
    <citation type="submission" date="2016-10" db="EMBL/GenBank/DDBJ databases">
        <authorList>
            <person name="Varghese N."/>
            <person name="Submissions S."/>
        </authorList>
    </citation>
    <scope>NUCLEOTIDE SEQUENCE [LARGE SCALE GENOMIC DNA]</scope>
    <source>
        <strain evidence="3">DSM 527</strain>
    </source>
</reference>
<sequence>MGLFNWGQSQEDKQEYEALKSELATLENRLDTFLAKLNERVDVLLSGFIEEAPAVMAEDDRFGQAYYRFSSAMKGQTANMREKLREVLEKQIEPVYSRYSDTLSVGSEAYNMLREWRNRCADKANEWEEQLHHRVEETTELVERKDYEPVFEEMMNNYWQQCQSVNCRQCGANLSIKQVYYYSAYVACSHCQTQNIFEPGTIARDIEHTARKLAEQRSKHFMDAHEQRNREERDLYQQMHELQLTLSMDERMSKRGAKYEQLLSLEAKRVQAENEAPELLDKYYRNIFDELNKLLPDLEEHHEKFFLSLQANYKRYDGKRSTNL</sequence>
<gene>
    <name evidence="2" type="ORF">SAMN04488121_11033</name>
</gene>
<evidence type="ECO:0000313" key="3">
    <source>
        <dbReference type="Proteomes" id="UP000199045"/>
    </source>
</evidence>
<keyword evidence="1" id="KW-0175">Coiled coil</keyword>
<feature type="coiled-coil region" evidence="1">
    <location>
        <begin position="9"/>
        <end position="36"/>
    </location>
</feature>